<evidence type="ECO:0008006" key="4">
    <source>
        <dbReference type="Google" id="ProtNLM"/>
    </source>
</evidence>
<reference evidence="2 3" key="1">
    <citation type="submission" date="2020-08" db="EMBL/GenBank/DDBJ databases">
        <title>Genome public.</title>
        <authorList>
            <person name="Liu C."/>
            <person name="Sun Q."/>
        </authorList>
    </citation>
    <scope>NUCLEOTIDE SEQUENCE [LARGE SCALE GENOMIC DNA]</scope>
    <source>
        <strain evidence="2 3">BX17</strain>
    </source>
</reference>
<organism evidence="2 3">
    <name type="scientific">Blautia segnis</name>
    <dbReference type="NCBI Taxonomy" id="2763030"/>
    <lineage>
        <taxon>Bacteria</taxon>
        <taxon>Bacillati</taxon>
        <taxon>Bacillota</taxon>
        <taxon>Clostridia</taxon>
        <taxon>Lachnospirales</taxon>
        <taxon>Lachnospiraceae</taxon>
        <taxon>Blautia</taxon>
    </lineage>
</organism>
<dbReference type="PANTHER" id="PTHR38664">
    <property type="entry name" value="SLR0058 PROTEIN"/>
    <property type="match status" value="1"/>
</dbReference>
<accession>A0A8I0DR60</accession>
<evidence type="ECO:0000313" key="3">
    <source>
        <dbReference type="Proteomes" id="UP000652847"/>
    </source>
</evidence>
<evidence type="ECO:0000313" key="2">
    <source>
        <dbReference type="EMBL" id="MBC5650483.1"/>
    </source>
</evidence>
<dbReference type="Proteomes" id="UP000652847">
    <property type="component" value="Unassembled WGS sequence"/>
</dbReference>
<dbReference type="PANTHER" id="PTHR38664:SF1">
    <property type="entry name" value="SLR0058 PROTEIN"/>
    <property type="match status" value="1"/>
</dbReference>
<gene>
    <name evidence="2" type="ORF">H8S54_05000</name>
</gene>
<proteinExistence type="predicted"/>
<feature type="compositionally biased region" description="Acidic residues" evidence="1">
    <location>
        <begin position="118"/>
        <end position="130"/>
    </location>
</feature>
<keyword evidence="3" id="KW-1185">Reference proteome</keyword>
<feature type="compositionally biased region" description="Basic and acidic residues" evidence="1">
    <location>
        <begin position="100"/>
        <end position="117"/>
    </location>
</feature>
<evidence type="ECO:0000256" key="1">
    <source>
        <dbReference type="SAM" id="MobiDB-lite"/>
    </source>
</evidence>
<name>A0A8I0DR60_9FIRM</name>
<dbReference type="EMBL" id="JACOOT010000010">
    <property type="protein sequence ID" value="MBC5650483.1"/>
    <property type="molecule type" value="Genomic_DNA"/>
</dbReference>
<sequence>MMELGEGIKKLLLAGIGTAAVTAEKSKEVLDELVKKGELTVEQGKVLNQELKHNIKESVKKNVNVTLKPSNPDELKDVLNKMTPDQLAALKEQISQMQAKDVDAEGAKEEPEEAKEAEAEEAPAEEPEEN</sequence>
<feature type="region of interest" description="Disordered" evidence="1">
    <location>
        <begin position="93"/>
        <end position="130"/>
    </location>
</feature>
<dbReference type="AlphaFoldDB" id="A0A8I0DR60"/>
<comment type="caution">
    <text evidence="2">The sequence shown here is derived from an EMBL/GenBank/DDBJ whole genome shotgun (WGS) entry which is preliminary data.</text>
</comment>
<protein>
    <recommendedName>
        <fullName evidence="4">Aspartyl beta-hydroxylase</fullName>
    </recommendedName>
</protein>
<dbReference type="InterPro" id="IPR008769">
    <property type="entry name" value="PhaF_PhaI"/>
</dbReference>